<protein>
    <submittedName>
        <fullName evidence="2">Uncharacterized protein isoform X1</fullName>
    </submittedName>
</protein>
<accession>A0A1U8LT64</accession>
<evidence type="ECO:0000313" key="2">
    <source>
        <dbReference type="RefSeq" id="XP_016716608.1"/>
    </source>
</evidence>
<dbReference type="RefSeq" id="XP_016716608.1">
    <property type="nucleotide sequence ID" value="XM_016861119.2"/>
</dbReference>
<dbReference type="GeneID" id="107929626"/>
<dbReference type="KEGG" id="ghi:107929626"/>
<keyword evidence="1" id="KW-1185">Reference proteome</keyword>
<dbReference type="AlphaFoldDB" id="A0A1U8LT64"/>
<gene>
    <name evidence="2" type="primary">LOC107929626</name>
</gene>
<reference evidence="1" key="1">
    <citation type="journal article" date="2020" name="Nat. Genet.">
        <title>Genomic diversifications of five Gossypium allopolyploid species and their impact on cotton improvement.</title>
        <authorList>
            <person name="Chen Z.J."/>
            <person name="Sreedasyam A."/>
            <person name="Ando A."/>
            <person name="Song Q."/>
            <person name="De Santiago L.M."/>
            <person name="Hulse-Kemp A.M."/>
            <person name="Ding M."/>
            <person name="Ye W."/>
            <person name="Kirkbride R.C."/>
            <person name="Jenkins J."/>
            <person name="Plott C."/>
            <person name="Lovell J."/>
            <person name="Lin Y.M."/>
            <person name="Vaughn R."/>
            <person name="Liu B."/>
            <person name="Simpson S."/>
            <person name="Scheffler B.E."/>
            <person name="Wen L."/>
            <person name="Saski C.A."/>
            <person name="Grover C.E."/>
            <person name="Hu G."/>
            <person name="Conover J.L."/>
            <person name="Carlson J.W."/>
            <person name="Shu S."/>
            <person name="Boston L.B."/>
            <person name="Williams M."/>
            <person name="Peterson D.G."/>
            <person name="McGee K."/>
            <person name="Jones D.C."/>
            <person name="Wendel J.F."/>
            <person name="Stelly D.M."/>
            <person name="Grimwood J."/>
            <person name="Schmutz J."/>
        </authorList>
    </citation>
    <scope>NUCLEOTIDE SEQUENCE [LARGE SCALE GENOMIC DNA]</scope>
    <source>
        <strain evidence="1">cv. TM-1</strain>
    </source>
</reference>
<organism evidence="1 2">
    <name type="scientific">Gossypium hirsutum</name>
    <name type="common">Upland cotton</name>
    <name type="synonym">Gossypium mexicanum</name>
    <dbReference type="NCBI Taxonomy" id="3635"/>
    <lineage>
        <taxon>Eukaryota</taxon>
        <taxon>Viridiplantae</taxon>
        <taxon>Streptophyta</taxon>
        <taxon>Embryophyta</taxon>
        <taxon>Tracheophyta</taxon>
        <taxon>Spermatophyta</taxon>
        <taxon>Magnoliopsida</taxon>
        <taxon>eudicotyledons</taxon>
        <taxon>Gunneridae</taxon>
        <taxon>Pentapetalae</taxon>
        <taxon>rosids</taxon>
        <taxon>malvids</taxon>
        <taxon>Malvales</taxon>
        <taxon>Malvaceae</taxon>
        <taxon>Malvoideae</taxon>
        <taxon>Gossypium</taxon>
    </lineage>
</organism>
<proteinExistence type="predicted"/>
<dbReference type="Proteomes" id="UP000818029">
    <property type="component" value="Chromosome A08"/>
</dbReference>
<sequence length="117" mass="13567">MAQEAGVFPKSLKSYVQRELALCKDENQSTACQEIMKEVRLQLVFFPAPFIRFGSLSHLECGSCYYSLDQRRRLIFYSRSNNLVSCHYIFHNWGPWWLRNVVSPSLSCYEGCMGHGC</sequence>
<name>A0A1U8LT64_GOSHI</name>
<dbReference type="OrthoDB" id="10398606at2759"/>
<evidence type="ECO:0000313" key="1">
    <source>
        <dbReference type="Proteomes" id="UP000818029"/>
    </source>
</evidence>
<dbReference type="PaxDb" id="3635-A0A1U8LT64"/>
<reference evidence="2" key="2">
    <citation type="submission" date="2025-08" db="UniProtKB">
        <authorList>
            <consortium name="RefSeq"/>
        </authorList>
    </citation>
    <scope>IDENTIFICATION</scope>
</reference>